<dbReference type="EMBL" id="RPFL01000007">
    <property type="protein sequence ID" value="RPD89391.1"/>
    <property type="molecule type" value="Genomic_DNA"/>
</dbReference>
<accession>A0A3N4N028</accession>
<sequence>MSIKISRAFEKAGIPNMPMVRRHILDSLKKTGADLEKLSSTEISYIIKGLHIGYHDAKGSQQADYMADMDCVWIGGGVEKLIPIPALKSIETTVTYEKINNQNWKVTHYKMDFAERA</sequence>
<name>A0A3N4N028_9NEIS</name>
<gene>
    <name evidence="1" type="ORF">EGK74_04005</name>
</gene>
<proteinExistence type="predicted"/>
<organism evidence="1 2">
    <name type="scientific">Neisseria weixii</name>
    <dbReference type="NCBI Taxonomy" id="1853276"/>
    <lineage>
        <taxon>Bacteria</taxon>
        <taxon>Pseudomonadati</taxon>
        <taxon>Pseudomonadota</taxon>
        <taxon>Betaproteobacteria</taxon>
        <taxon>Neisseriales</taxon>
        <taxon>Neisseriaceae</taxon>
        <taxon>Neisseria</taxon>
    </lineage>
</organism>
<evidence type="ECO:0000313" key="2">
    <source>
        <dbReference type="Proteomes" id="UP000272412"/>
    </source>
</evidence>
<dbReference type="Proteomes" id="UP000272412">
    <property type="component" value="Unassembled WGS sequence"/>
</dbReference>
<protein>
    <submittedName>
        <fullName evidence="1">Uncharacterized protein</fullName>
    </submittedName>
</protein>
<reference evidence="1 2" key="1">
    <citation type="submission" date="2018-11" db="EMBL/GenBank/DDBJ databases">
        <title>Neisseria weixii sp. nov. isolated from the rectal contents of plateau pika (Ochotona cruzoniae).</title>
        <authorList>
            <person name="Zhang G."/>
        </authorList>
    </citation>
    <scope>NUCLEOTIDE SEQUENCE [LARGE SCALE GENOMIC DNA]</scope>
    <source>
        <strain evidence="1 2">10009</strain>
    </source>
</reference>
<evidence type="ECO:0000313" key="1">
    <source>
        <dbReference type="EMBL" id="RPD89391.1"/>
    </source>
</evidence>
<dbReference type="RefSeq" id="WP_123804582.1">
    <property type="nucleotide sequence ID" value="NZ_RPFL01000007.1"/>
</dbReference>
<dbReference type="AlphaFoldDB" id="A0A3N4N028"/>
<comment type="caution">
    <text evidence="1">The sequence shown here is derived from an EMBL/GenBank/DDBJ whole genome shotgun (WGS) entry which is preliminary data.</text>
</comment>
<keyword evidence="2" id="KW-1185">Reference proteome</keyword>